<dbReference type="GO" id="GO:0004496">
    <property type="term" value="F:mevalonate kinase activity"/>
    <property type="evidence" value="ECO:0007669"/>
    <property type="project" value="InterPro"/>
</dbReference>
<proteinExistence type="predicted"/>
<dbReference type="InterPro" id="IPR013750">
    <property type="entry name" value="GHMP_kinase_C_dom"/>
</dbReference>
<dbReference type="GO" id="GO:0005524">
    <property type="term" value="F:ATP binding"/>
    <property type="evidence" value="ECO:0007669"/>
    <property type="project" value="UniProtKB-KW"/>
</dbReference>
<keyword evidence="4" id="KW-0547">Nucleotide-binding</keyword>
<keyword evidence="5 12" id="KW-0418">Kinase</keyword>
<evidence type="ECO:0000256" key="2">
    <source>
        <dbReference type="ARBA" id="ARBA00022516"/>
    </source>
</evidence>
<keyword evidence="7" id="KW-0460">Magnesium</keyword>
<keyword evidence="13" id="KW-1185">Reference proteome</keyword>
<dbReference type="PRINTS" id="PR00959">
    <property type="entry name" value="MEVGALKINASE"/>
</dbReference>
<dbReference type="UniPathway" id="UPA00057">
    <property type="reaction ID" value="UER00098"/>
</dbReference>
<dbReference type="PATRIC" id="fig|157687.3.peg.1992"/>
<accession>A0A133ZZ59</accession>
<evidence type="ECO:0000256" key="4">
    <source>
        <dbReference type="ARBA" id="ARBA00022741"/>
    </source>
</evidence>
<comment type="pathway">
    <text evidence="9">Isoprenoid biosynthesis; isopentenyl diphosphate biosynthesis via mevalonate pathway; isopentenyl diphosphate from (R)-mevalonate: step 1/3.</text>
</comment>
<evidence type="ECO:0000256" key="3">
    <source>
        <dbReference type="ARBA" id="ARBA00022679"/>
    </source>
</evidence>
<dbReference type="InterPro" id="IPR020568">
    <property type="entry name" value="Ribosomal_Su5_D2-typ_SF"/>
</dbReference>
<dbReference type="STRING" id="157687.HMPREF3180_01994"/>
<evidence type="ECO:0000256" key="8">
    <source>
        <dbReference type="ARBA" id="ARBA00023098"/>
    </source>
</evidence>
<keyword evidence="8" id="KW-0443">Lipid metabolism</keyword>
<name>A0A133ZZ59_9FUSO</name>
<evidence type="ECO:0000259" key="11">
    <source>
        <dbReference type="Pfam" id="PF08544"/>
    </source>
</evidence>
<keyword evidence="1" id="KW-0963">Cytoplasm</keyword>
<evidence type="ECO:0000256" key="6">
    <source>
        <dbReference type="ARBA" id="ARBA00022840"/>
    </source>
</evidence>
<dbReference type="SUPFAM" id="SSF54211">
    <property type="entry name" value="Ribosomal protein S5 domain 2-like"/>
    <property type="match status" value="1"/>
</dbReference>
<dbReference type="OrthoDB" id="9764892at2"/>
<protein>
    <submittedName>
        <fullName evidence="12">Mevalonate kinase</fullName>
    </submittedName>
</protein>
<keyword evidence="2" id="KW-0444">Lipid biosynthesis</keyword>
<dbReference type="PANTHER" id="PTHR43290:SF2">
    <property type="entry name" value="MEVALONATE KINASE"/>
    <property type="match status" value="1"/>
</dbReference>
<feature type="domain" description="GHMP kinase N-terminal" evidence="10">
    <location>
        <begin position="66"/>
        <end position="142"/>
    </location>
</feature>
<dbReference type="NCBIfam" id="TIGR00549">
    <property type="entry name" value="mevalon_kin"/>
    <property type="match status" value="1"/>
</dbReference>
<dbReference type="AlphaFoldDB" id="A0A133ZZ59"/>
<keyword evidence="3" id="KW-0808">Transferase</keyword>
<evidence type="ECO:0000259" key="10">
    <source>
        <dbReference type="Pfam" id="PF00288"/>
    </source>
</evidence>
<dbReference type="SUPFAM" id="SSF55060">
    <property type="entry name" value="GHMP Kinase, C-terminal domain"/>
    <property type="match status" value="1"/>
</dbReference>
<dbReference type="InterPro" id="IPR006204">
    <property type="entry name" value="GHMP_kinase_N_dom"/>
</dbReference>
<evidence type="ECO:0000256" key="5">
    <source>
        <dbReference type="ARBA" id="ARBA00022777"/>
    </source>
</evidence>
<evidence type="ECO:0000256" key="7">
    <source>
        <dbReference type="ARBA" id="ARBA00022842"/>
    </source>
</evidence>
<gene>
    <name evidence="12" type="ORF">HMPREF3180_01994</name>
</gene>
<evidence type="ECO:0000256" key="9">
    <source>
        <dbReference type="ARBA" id="ARBA00029438"/>
    </source>
</evidence>
<evidence type="ECO:0000256" key="1">
    <source>
        <dbReference type="ARBA" id="ARBA00022490"/>
    </source>
</evidence>
<dbReference type="InterPro" id="IPR014721">
    <property type="entry name" value="Ribsml_uS5_D2-typ_fold_subgr"/>
</dbReference>
<sequence>MREAETKIGIGKSHSKIILIGEHSVVYGYPAIAIPLKKIEIECVVEEAKTSFFCNETDTLSVAIFTALKYLRKENVKIKYRVISQIPQKRGMGSSAAVSIAAIRAIFDYFGENLEGELLEKLVNTAEIVAHQTPSGLDAKTCLSDKAIKFIKNKGFSYIDLNLDAYLVIADTGIYGNTSEAIQNVKNLGSKADVPLKKLGELTDEMAKILSENSESKGEKVDKIGKIMTKANTELKNLNITIKKTDLFVKTAIENGANGAKISGGGLGGCVIALAKNLEIVEKIKTGLIKCGTENIWVEKI</sequence>
<dbReference type="Gene3D" id="3.30.230.10">
    <property type="match status" value="1"/>
</dbReference>
<dbReference type="Pfam" id="PF08544">
    <property type="entry name" value="GHMP_kinases_C"/>
    <property type="match status" value="1"/>
</dbReference>
<comment type="caution">
    <text evidence="12">The sequence shown here is derived from an EMBL/GenBank/DDBJ whole genome shotgun (WGS) entry which is preliminary data.</text>
</comment>
<dbReference type="PANTHER" id="PTHR43290">
    <property type="entry name" value="MEVALONATE KINASE"/>
    <property type="match status" value="1"/>
</dbReference>
<dbReference type="GO" id="GO:0005829">
    <property type="term" value="C:cytosol"/>
    <property type="evidence" value="ECO:0007669"/>
    <property type="project" value="TreeGrafter"/>
</dbReference>
<dbReference type="EMBL" id="LSDD01000150">
    <property type="protein sequence ID" value="KXB60734.1"/>
    <property type="molecule type" value="Genomic_DNA"/>
</dbReference>
<dbReference type="RefSeq" id="WP_060918525.1">
    <property type="nucleotide sequence ID" value="NZ_KQ960109.1"/>
</dbReference>
<dbReference type="InterPro" id="IPR006205">
    <property type="entry name" value="Mev_gal_kin"/>
</dbReference>
<dbReference type="Pfam" id="PF00288">
    <property type="entry name" value="GHMP_kinases_N"/>
    <property type="match status" value="1"/>
</dbReference>
<feature type="domain" description="GHMP kinase C-terminal" evidence="11">
    <location>
        <begin position="222"/>
        <end position="288"/>
    </location>
</feature>
<keyword evidence="6" id="KW-0067">ATP-binding</keyword>
<dbReference type="GO" id="GO:0019287">
    <property type="term" value="P:isopentenyl diphosphate biosynthetic process, mevalonate pathway"/>
    <property type="evidence" value="ECO:0007669"/>
    <property type="project" value="UniProtKB-UniPathway"/>
</dbReference>
<reference evidence="13" key="1">
    <citation type="submission" date="2016-01" db="EMBL/GenBank/DDBJ databases">
        <authorList>
            <person name="Mitreva M."/>
            <person name="Pepin K.H."/>
            <person name="Mihindukulasuriya K.A."/>
            <person name="Fulton R."/>
            <person name="Fronick C."/>
            <person name="O'Laughlin M."/>
            <person name="Miner T."/>
            <person name="Herter B."/>
            <person name="Rosa B.A."/>
            <person name="Cordes M."/>
            <person name="Tomlinson C."/>
            <person name="Wollam A."/>
            <person name="Palsikar V.B."/>
            <person name="Mardis E.R."/>
            <person name="Wilson R.K."/>
        </authorList>
    </citation>
    <scope>NUCLEOTIDE SEQUENCE [LARGE SCALE GENOMIC DNA]</scope>
    <source>
        <strain evidence="13">KA00185</strain>
    </source>
</reference>
<organism evidence="12 13">
    <name type="scientific">Leptotrichia wadei</name>
    <dbReference type="NCBI Taxonomy" id="157687"/>
    <lineage>
        <taxon>Bacteria</taxon>
        <taxon>Fusobacteriati</taxon>
        <taxon>Fusobacteriota</taxon>
        <taxon>Fusobacteriia</taxon>
        <taxon>Fusobacteriales</taxon>
        <taxon>Leptotrichiaceae</taxon>
        <taxon>Leptotrichia</taxon>
    </lineage>
</organism>
<dbReference type="Gene3D" id="3.30.70.890">
    <property type="entry name" value="GHMP kinase, C-terminal domain"/>
    <property type="match status" value="1"/>
</dbReference>
<evidence type="ECO:0000313" key="12">
    <source>
        <dbReference type="EMBL" id="KXB60734.1"/>
    </source>
</evidence>
<dbReference type="Proteomes" id="UP000070483">
    <property type="component" value="Unassembled WGS sequence"/>
</dbReference>
<dbReference type="InterPro" id="IPR036554">
    <property type="entry name" value="GHMP_kinase_C_sf"/>
</dbReference>
<evidence type="ECO:0000313" key="13">
    <source>
        <dbReference type="Proteomes" id="UP000070483"/>
    </source>
</evidence>